<feature type="coiled-coil region" evidence="1">
    <location>
        <begin position="31"/>
        <end position="58"/>
    </location>
</feature>
<sequence length="62" mass="7709">MIMIIKFKKPSDLNENELELLIKHYNEMDFTELYKKNRKGYIEKLRELENEQEKRNKEKNYG</sequence>
<evidence type="ECO:0000313" key="3">
    <source>
        <dbReference type="Proteomes" id="UP000280368"/>
    </source>
</evidence>
<evidence type="ECO:0000256" key="1">
    <source>
        <dbReference type="SAM" id="Coils"/>
    </source>
</evidence>
<keyword evidence="1" id="KW-0175">Coiled coil</keyword>
<dbReference type="Proteomes" id="UP000280368">
    <property type="component" value="Unassembled WGS sequence"/>
</dbReference>
<reference evidence="2 3" key="1">
    <citation type="submission" date="2018-10" db="EMBL/GenBank/DDBJ databases">
        <title>Genomic Encyclopedia of Archaeal and Bacterial Type Strains, Phase II (KMG-II): from individual species to whole genera.</title>
        <authorList>
            <person name="Goeker M."/>
        </authorList>
    </citation>
    <scope>NUCLEOTIDE SEQUENCE [LARGE SCALE GENOMIC DNA]</scope>
    <source>
        <strain evidence="2 3">DSM 19727</strain>
    </source>
</reference>
<protein>
    <submittedName>
        <fullName evidence="2">Uncharacterized protein</fullName>
    </submittedName>
</protein>
<proteinExistence type="predicted"/>
<dbReference type="RefSeq" id="WP_147440550.1">
    <property type="nucleotide sequence ID" value="NZ_CBCSGA010000011.1"/>
</dbReference>
<dbReference type="AlphaFoldDB" id="A0A3L9ZJK4"/>
<evidence type="ECO:0000313" key="2">
    <source>
        <dbReference type="EMBL" id="RMA72564.1"/>
    </source>
</evidence>
<keyword evidence="3" id="KW-1185">Reference proteome</keyword>
<comment type="caution">
    <text evidence="2">The sequence shown here is derived from an EMBL/GenBank/DDBJ whole genome shotgun (WGS) entry which is preliminary data.</text>
</comment>
<accession>A0A3L9ZJK4</accession>
<gene>
    <name evidence="2" type="ORF">BC961_2967</name>
</gene>
<dbReference type="EMBL" id="REFH01000013">
    <property type="protein sequence ID" value="RMA72564.1"/>
    <property type="molecule type" value="Genomic_DNA"/>
</dbReference>
<name>A0A3L9ZJK4_9FLAO</name>
<organism evidence="2 3">
    <name type="scientific">Flavobacterium weaverense</name>
    <dbReference type="NCBI Taxonomy" id="271156"/>
    <lineage>
        <taxon>Bacteria</taxon>
        <taxon>Pseudomonadati</taxon>
        <taxon>Bacteroidota</taxon>
        <taxon>Flavobacteriia</taxon>
        <taxon>Flavobacteriales</taxon>
        <taxon>Flavobacteriaceae</taxon>
        <taxon>Flavobacterium</taxon>
    </lineage>
</organism>